<feature type="transmembrane region" description="Helical" evidence="3">
    <location>
        <begin position="195"/>
        <end position="212"/>
    </location>
</feature>
<accession>A0A2L2TCY9</accession>
<proteinExistence type="predicted"/>
<dbReference type="InterPro" id="IPR053157">
    <property type="entry name" value="Sterol_Uptake_Regulator"/>
</dbReference>
<feature type="region of interest" description="Disordered" evidence="2">
    <location>
        <begin position="47"/>
        <end position="90"/>
    </location>
</feature>
<dbReference type="GO" id="GO:0008270">
    <property type="term" value="F:zinc ion binding"/>
    <property type="evidence" value="ECO:0007669"/>
    <property type="project" value="InterPro"/>
</dbReference>
<dbReference type="AlphaFoldDB" id="A0A2L2TCY9"/>
<dbReference type="GO" id="GO:0001228">
    <property type="term" value="F:DNA-binding transcription activator activity, RNA polymerase II-specific"/>
    <property type="evidence" value="ECO:0007669"/>
    <property type="project" value="TreeGrafter"/>
</dbReference>
<feature type="compositionally biased region" description="Low complexity" evidence="2">
    <location>
        <begin position="55"/>
        <end position="71"/>
    </location>
</feature>
<dbReference type="CDD" id="cd00067">
    <property type="entry name" value="GAL4"/>
    <property type="match status" value="1"/>
</dbReference>
<dbReference type="OrthoDB" id="5295362at2759"/>
<feature type="compositionally biased region" description="Basic and acidic residues" evidence="2">
    <location>
        <begin position="72"/>
        <end position="87"/>
    </location>
</feature>
<dbReference type="EMBL" id="LN649231">
    <property type="protein sequence ID" value="CEI68842.1"/>
    <property type="molecule type" value="Genomic_DNA"/>
</dbReference>
<name>A0A2L2TCY9_9HYPO</name>
<dbReference type="GeneID" id="37260558"/>
<dbReference type="PROSITE" id="PS00463">
    <property type="entry name" value="ZN2_CY6_FUNGAL_1"/>
    <property type="match status" value="1"/>
</dbReference>
<evidence type="ECO:0000313" key="6">
    <source>
        <dbReference type="Proteomes" id="UP000245910"/>
    </source>
</evidence>
<evidence type="ECO:0000256" key="1">
    <source>
        <dbReference type="ARBA" id="ARBA00023242"/>
    </source>
</evidence>
<evidence type="ECO:0000256" key="2">
    <source>
        <dbReference type="SAM" id="MobiDB-lite"/>
    </source>
</evidence>
<evidence type="ECO:0000256" key="3">
    <source>
        <dbReference type="SAM" id="Phobius"/>
    </source>
</evidence>
<keyword evidence="3" id="KW-0472">Membrane</keyword>
<dbReference type="PANTHER" id="PTHR47784:SF5">
    <property type="entry name" value="STEROL UPTAKE CONTROL PROTEIN 2"/>
    <property type="match status" value="1"/>
</dbReference>
<dbReference type="RefSeq" id="XP_025592557.1">
    <property type="nucleotide sequence ID" value="XM_025737725.2"/>
</dbReference>
<dbReference type="STRING" id="56646.A0A2L2TCY9"/>
<feature type="domain" description="Zn(2)-C6 fungal-type" evidence="4">
    <location>
        <begin position="13"/>
        <end position="43"/>
    </location>
</feature>
<dbReference type="SUPFAM" id="SSF57701">
    <property type="entry name" value="Zn2/Cys6 DNA-binding domain"/>
    <property type="match status" value="1"/>
</dbReference>
<dbReference type="PROSITE" id="PS50048">
    <property type="entry name" value="ZN2_CY6_FUNGAL_2"/>
    <property type="match status" value="1"/>
</dbReference>
<sequence>MASRRTHTKSRTGCLNCKRRKVKCDEARPSCFHCTRHGVVCSLSSSSSIDGTSETYSPSLPNLTPSTPSSLDSHHVDSPHLFQDHSHPSPTDQIAPFPPHELWARDCELMHHYCTVTAESLSIRKDLTYVWSVAIPRLGYQDPFVMHGILAIAAAQKAYMLPASRKTYLPLVDYHQTLGSEGYRRYLQHFDLSNWMPVFGFASVVVLHMLTLPMRMENRVLESPITNIIEVAGLIRGIRTTLEPVLGRVVRSEFAPVVFGIWMLDSDKESERYPNLDNSALPRDTWAALRRLRAFQEADIPATGLQHYAEALDDLETSVRLFAAAGVQTESGAVQFWLYSVHDGVLLDLAAHRPHALLLFAHYLVHWAVLERKFWYVRGWSQQLMAKIEEGLIGQPMFLEMLNWPKQKVAEALAYT</sequence>
<dbReference type="InterPro" id="IPR036864">
    <property type="entry name" value="Zn2-C6_fun-type_DNA-bd_sf"/>
</dbReference>
<organism evidence="5 6">
    <name type="scientific">Fusarium venenatum</name>
    <dbReference type="NCBI Taxonomy" id="56646"/>
    <lineage>
        <taxon>Eukaryota</taxon>
        <taxon>Fungi</taxon>
        <taxon>Dikarya</taxon>
        <taxon>Ascomycota</taxon>
        <taxon>Pezizomycotina</taxon>
        <taxon>Sordariomycetes</taxon>
        <taxon>Hypocreomycetidae</taxon>
        <taxon>Hypocreales</taxon>
        <taxon>Nectriaceae</taxon>
        <taxon>Fusarium</taxon>
    </lineage>
</organism>
<dbReference type="KEGG" id="fvn:FVRRES_08919"/>
<dbReference type="Gene3D" id="4.10.240.10">
    <property type="entry name" value="Zn(2)-C6 fungal-type DNA-binding domain"/>
    <property type="match status" value="1"/>
</dbReference>
<protein>
    <recommendedName>
        <fullName evidence="4">Zn(2)-C6 fungal-type domain-containing protein</fullName>
    </recommendedName>
</protein>
<keyword evidence="6" id="KW-1185">Reference proteome</keyword>
<reference evidence="6" key="1">
    <citation type="submission" date="2014-10" db="EMBL/GenBank/DDBJ databases">
        <authorList>
            <person name="King R."/>
        </authorList>
    </citation>
    <scope>NUCLEOTIDE SEQUENCE [LARGE SCALE GENOMIC DNA]</scope>
    <source>
        <strain evidence="6">A3/5</strain>
    </source>
</reference>
<keyword evidence="1" id="KW-0539">Nucleus</keyword>
<dbReference type="Proteomes" id="UP000245910">
    <property type="component" value="Chromosome III"/>
</dbReference>
<dbReference type="PANTHER" id="PTHR47784">
    <property type="entry name" value="STEROL UPTAKE CONTROL PROTEIN 2"/>
    <property type="match status" value="1"/>
</dbReference>
<dbReference type="InterPro" id="IPR001138">
    <property type="entry name" value="Zn2Cys6_DnaBD"/>
</dbReference>
<evidence type="ECO:0000259" key="4">
    <source>
        <dbReference type="PROSITE" id="PS50048"/>
    </source>
</evidence>
<evidence type="ECO:0000313" key="5">
    <source>
        <dbReference type="EMBL" id="CEI68842.1"/>
    </source>
</evidence>
<keyword evidence="3" id="KW-0812">Transmembrane</keyword>
<dbReference type="Pfam" id="PF00172">
    <property type="entry name" value="Zn_clus"/>
    <property type="match status" value="1"/>
</dbReference>
<dbReference type="SMART" id="SM00066">
    <property type="entry name" value="GAL4"/>
    <property type="match status" value="1"/>
</dbReference>
<keyword evidence="3" id="KW-1133">Transmembrane helix</keyword>